<name>A0A5R9GLV8_9BACL</name>
<evidence type="ECO:0000313" key="1">
    <source>
        <dbReference type="EMBL" id="TLS52855.1"/>
    </source>
</evidence>
<dbReference type="EMBL" id="VCIW01000004">
    <property type="protein sequence ID" value="TLS52855.1"/>
    <property type="molecule type" value="Genomic_DNA"/>
</dbReference>
<dbReference type="Pfam" id="PF13561">
    <property type="entry name" value="adh_short_C2"/>
    <property type="match status" value="1"/>
</dbReference>
<proteinExistence type="predicted"/>
<reference evidence="1 2" key="1">
    <citation type="submission" date="2019-05" db="EMBL/GenBank/DDBJ databases">
        <authorList>
            <person name="Narsing Rao M.P."/>
            <person name="Li W.J."/>
        </authorList>
    </citation>
    <scope>NUCLEOTIDE SEQUENCE [LARGE SCALE GENOMIC DNA]</scope>
    <source>
        <strain evidence="1 2">SYSU_K30003</strain>
    </source>
</reference>
<dbReference type="InterPro" id="IPR036291">
    <property type="entry name" value="NAD(P)-bd_dom_sf"/>
</dbReference>
<comment type="caution">
    <text evidence="1">The sequence shown here is derived from an EMBL/GenBank/DDBJ whole genome shotgun (WGS) entry which is preliminary data.</text>
</comment>
<organism evidence="1 2">
    <name type="scientific">Paenibacillus antri</name>
    <dbReference type="NCBI Taxonomy" id="2582848"/>
    <lineage>
        <taxon>Bacteria</taxon>
        <taxon>Bacillati</taxon>
        <taxon>Bacillota</taxon>
        <taxon>Bacilli</taxon>
        <taxon>Bacillales</taxon>
        <taxon>Paenibacillaceae</taxon>
        <taxon>Paenibacillus</taxon>
    </lineage>
</organism>
<accession>A0A5R9GLV8</accession>
<protein>
    <submittedName>
        <fullName evidence="1">SDR family oxidoreductase</fullName>
    </submittedName>
</protein>
<keyword evidence="2" id="KW-1185">Reference proteome</keyword>
<dbReference type="InterPro" id="IPR002347">
    <property type="entry name" value="SDR_fam"/>
</dbReference>
<gene>
    <name evidence="1" type="ORF">FE782_09210</name>
</gene>
<evidence type="ECO:0000313" key="2">
    <source>
        <dbReference type="Proteomes" id="UP000309676"/>
    </source>
</evidence>
<dbReference type="AlphaFoldDB" id="A0A5R9GLV8"/>
<dbReference type="Gene3D" id="3.40.50.720">
    <property type="entry name" value="NAD(P)-binding Rossmann-like Domain"/>
    <property type="match status" value="1"/>
</dbReference>
<dbReference type="SUPFAM" id="SSF51735">
    <property type="entry name" value="NAD(P)-binding Rossmann-fold domains"/>
    <property type="match status" value="1"/>
</dbReference>
<dbReference type="Proteomes" id="UP000309676">
    <property type="component" value="Unassembled WGS sequence"/>
</dbReference>
<sequence length="86" mass="9441">MRINVVWTGNMQTPLLERQLSEDPNTEAALQAMGQISSPEEVANLAAFLASDEASAMKGSAVIYRSGRNARLWQRVKGDLIRSKPP</sequence>
<dbReference type="OrthoDB" id="9803333at2"/>